<dbReference type="AlphaFoldDB" id="A0AAV3TDG1"/>
<gene>
    <name evidence="3" type="ORF">GCM10009020_31880</name>
</gene>
<evidence type="ECO:0000313" key="3">
    <source>
        <dbReference type="EMBL" id="GAA0680636.1"/>
    </source>
</evidence>
<dbReference type="Proteomes" id="UP001500420">
    <property type="component" value="Unassembled WGS sequence"/>
</dbReference>
<comment type="caution">
    <text evidence="3">The sequence shown here is derived from an EMBL/GenBank/DDBJ whole genome shotgun (WGS) entry which is preliminary data.</text>
</comment>
<keyword evidence="4" id="KW-1185">Reference proteome</keyword>
<reference evidence="3 4" key="1">
    <citation type="journal article" date="2019" name="Int. J. Syst. Evol. Microbiol.">
        <title>The Global Catalogue of Microorganisms (GCM) 10K type strain sequencing project: providing services to taxonomists for standard genome sequencing and annotation.</title>
        <authorList>
            <consortium name="The Broad Institute Genomics Platform"/>
            <consortium name="The Broad Institute Genome Sequencing Center for Infectious Disease"/>
            <person name="Wu L."/>
            <person name="Ma J."/>
        </authorList>
    </citation>
    <scope>NUCLEOTIDE SEQUENCE [LARGE SCALE GENOMIC DNA]</scope>
    <source>
        <strain evidence="3 4">JCM 16328</strain>
    </source>
</reference>
<name>A0AAV3TDG1_9EURY</name>
<feature type="domain" description="DUF8121" evidence="2">
    <location>
        <begin position="28"/>
        <end position="191"/>
    </location>
</feature>
<dbReference type="Pfam" id="PF26441">
    <property type="entry name" value="DUF8121"/>
    <property type="match status" value="1"/>
</dbReference>
<feature type="region of interest" description="Disordered" evidence="1">
    <location>
        <begin position="97"/>
        <end position="124"/>
    </location>
</feature>
<accession>A0AAV3TDG1</accession>
<organism evidence="3 4">
    <name type="scientific">Natronoarchaeum mannanilyticum</name>
    <dbReference type="NCBI Taxonomy" id="926360"/>
    <lineage>
        <taxon>Archaea</taxon>
        <taxon>Methanobacteriati</taxon>
        <taxon>Methanobacteriota</taxon>
        <taxon>Stenosarchaea group</taxon>
        <taxon>Halobacteria</taxon>
        <taxon>Halobacteriales</taxon>
        <taxon>Natronoarchaeaceae</taxon>
    </lineage>
</organism>
<evidence type="ECO:0000259" key="2">
    <source>
        <dbReference type="Pfam" id="PF26441"/>
    </source>
</evidence>
<protein>
    <recommendedName>
        <fullName evidence="2">DUF8121 domain-containing protein</fullName>
    </recommendedName>
</protein>
<proteinExistence type="predicted"/>
<dbReference type="EMBL" id="BAAADV010000007">
    <property type="protein sequence ID" value="GAA0680636.1"/>
    <property type="molecule type" value="Genomic_DNA"/>
</dbReference>
<evidence type="ECO:0000313" key="4">
    <source>
        <dbReference type="Proteomes" id="UP001500420"/>
    </source>
</evidence>
<dbReference type="InterPro" id="IPR058434">
    <property type="entry name" value="DUF8121"/>
</dbReference>
<feature type="region of interest" description="Disordered" evidence="1">
    <location>
        <begin position="30"/>
        <end position="60"/>
    </location>
</feature>
<dbReference type="RefSeq" id="WP_343775126.1">
    <property type="nucleotide sequence ID" value="NZ_BAAADV010000007.1"/>
</dbReference>
<sequence>MRRRTCLAALGTAGASALAGCGTVRSETALSSPTVHADSESRKSLQFESGGEEIGSIGADGAVSNGRIDLSTEIWHREGTRVEAIELHVWMPPAPEGSPAEVALASPVQGDSSPPPDVTLSTDRDEPGAVIEIDDLDDLADETISTIDLVVTPRDDRATTLVIDSTIDLGSSSLLTGGYELDGQLELEFPELQE</sequence>
<dbReference type="PROSITE" id="PS51257">
    <property type="entry name" value="PROKAR_LIPOPROTEIN"/>
    <property type="match status" value="1"/>
</dbReference>
<evidence type="ECO:0000256" key="1">
    <source>
        <dbReference type="SAM" id="MobiDB-lite"/>
    </source>
</evidence>